<protein>
    <recommendedName>
        <fullName evidence="2">SLH domain-containing protein</fullName>
    </recommendedName>
</protein>
<name>A0A1C0YKX7_9BACL</name>
<keyword evidence="1" id="KW-0732">Signal</keyword>
<dbReference type="InterPro" id="IPR051465">
    <property type="entry name" value="Cell_Envelope_Struct_Comp"/>
</dbReference>
<dbReference type="PANTHER" id="PTHR43308">
    <property type="entry name" value="OUTER MEMBRANE PROTEIN ALPHA-RELATED"/>
    <property type="match status" value="1"/>
</dbReference>
<reference evidence="3 4" key="1">
    <citation type="submission" date="2016-07" db="EMBL/GenBank/DDBJ databases">
        <title>Caryophanon tenue genome sequencing.</title>
        <authorList>
            <person name="Verma A."/>
            <person name="Pal Y."/>
            <person name="Krishnamurthi S."/>
        </authorList>
    </citation>
    <scope>NUCLEOTIDE SEQUENCE [LARGE SCALE GENOMIC DNA]</scope>
    <source>
        <strain evidence="3 4">DSM 14152</strain>
    </source>
</reference>
<dbReference type="Pfam" id="PF00395">
    <property type="entry name" value="SLH"/>
    <property type="match status" value="3"/>
</dbReference>
<dbReference type="STRING" id="33978.A6M13_10595"/>
<sequence length="574" mass="60103">MTKRNKFVAATVASLVAVSTVAVAAPTQAAETNTAVTTSTSVVAFPDVPTTHGHYETITELAQRGIVKGFPDGTFKPGQSVTRGQAAKMIAGILGLDTKNVQNPNFTDIKTDFQYYGAIAALVDEGIIEGYEDNTYRPDATLTRGHMAKILQRAFKLTADDEVSPFTDIALSEYKNDIEALYDNGVTVGTTPTTYSPRANVTRAQLSSFIIRAEDAVAFELVEVSGTIAAIFEGVITIDGVEYRADAQLAKLFGTDNAPALLGAEVVLTVQKSKDGNVIKAVKSLKLKAPNTTFDGDGLHIPNLEVAATGVTVKNVKTDELKVADNVKANIADSEIGNLVLGINAQAAFSGNNRVDKITLPKGVTPGSVVTGLPNLNTIPTEEYGDGPPVPPTPPGGGGGGVIVPTNYEPALESILGTVSATAGFETYADIVAKYATVTPVLGSTTNGGGKVTIDVNDKAATAYELQESLKGEQGSGALTFIKNVSYTTPQLTALTALRTIEITSTDFDTQTITVNASASLDQTIEALINDANEARKEIAADVTDGTLAKDLADVTVKLTFSNNTALTYTIDVQ</sequence>
<feature type="chain" id="PRO_5038532417" description="SLH domain-containing protein" evidence="1">
    <location>
        <begin position="25"/>
        <end position="574"/>
    </location>
</feature>
<dbReference type="PROSITE" id="PS51272">
    <property type="entry name" value="SLH"/>
    <property type="match status" value="3"/>
</dbReference>
<dbReference type="RefSeq" id="WP_066543491.1">
    <property type="nucleotide sequence ID" value="NZ_MASJ01000003.1"/>
</dbReference>
<gene>
    <name evidence="3" type="ORF">A6M13_10595</name>
</gene>
<dbReference type="Proteomes" id="UP000093199">
    <property type="component" value="Unassembled WGS sequence"/>
</dbReference>
<accession>A0A1C0YKX7</accession>
<evidence type="ECO:0000313" key="3">
    <source>
        <dbReference type="EMBL" id="OCS87739.1"/>
    </source>
</evidence>
<dbReference type="EMBL" id="MASJ01000003">
    <property type="protein sequence ID" value="OCS87739.1"/>
    <property type="molecule type" value="Genomic_DNA"/>
</dbReference>
<keyword evidence="4" id="KW-1185">Reference proteome</keyword>
<comment type="caution">
    <text evidence="3">The sequence shown here is derived from an EMBL/GenBank/DDBJ whole genome shotgun (WGS) entry which is preliminary data.</text>
</comment>
<dbReference type="OrthoDB" id="2426257at2"/>
<feature type="domain" description="SLH" evidence="2">
    <location>
        <begin position="41"/>
        <end position="101"/>
    </location>
</feature>
<evidence type="ECO:0000256" key="1">
    <source>
        <dbReference type="SAM" id="SignalP"/>
    </source>
</evidence>
<proteinExistence type="predicted"/>
<feature type="signal peptide" evidence="1">
    <location>
        <begin position="1"/>
        <end position="24"/>
    </location>
</feature>
<organism evidence="3 4">
    <name type="scientific">Caryophanon tenue</name>
    <dbReference type="NCBI Taxonomy" id="33978"/>
    <lineage>
        <taxon>Bacteria</taxon>
        <taxon>Bacillati</taxon>
        <taxon>Bacillota</taxon>
        <taxon>Bacilli</taxon>
        <taxon>Bacillales</taxon>
        <taxon>Caryophanaceae</taxon>
        <taxon>Caryophanon</taxon>
    </lineage>
</organism>
<feature type="domain" description="SLH" evidence="2">
    <location>
        <begin position="166"/>
        <end position="224"/>
    </location>
</feature>
<dbReference type="AlphaFoldDB" id="A0A1C0YKX7"/>
<evidence type="ECO:0000313" key="4">
    <source>
        <dbReference type="Proteomes" id="UP000093199"/>
    </source>
</evidence>
<evidence type="ECO:0000259" key="2">
    <source>
        <dbReference type="PROSITE" id="PS51272"/>
    </source>
</evidence>
<feature type="domain" description="SLH" evidence="2">
    <location>
        <begin position="102"/>
        <end position="165"/>
    </location>
</feature>
<dbReference type="InterPro" id="IPR001119">
    <property type="entry name" value="SLH_dom"/>
</dbReference>